<feature type="signal peptide" evidence="1">
    <location>
        <begin position="1"/>
        <end position="19"/>
    </location>
</feature>
<dbReference type="HOGENOM" id="CLU_1539029_0_0_6"/>
<name>K4KKU5_SIMAS</name>
<reference evidence="2 3" key="1">
    <citation type="journal article" date="2013" name="Genome Announc.">
        <title>Complete genome sequence of Simiduia agarivorans SA1(T), a marine bacterium able to degrade a variety of polysaccharides.</title>
        <authorList>
            <person name="Lin S.Y."/>
            <person name="Shieh W.Y."/>
            <person name="Chen J.S."/>
            <person name="Tang S.L."/>
        </authorList>
    </citation>
    <scope>NUCLEOTIDE SEQUENCE [LARGE SCALE GENOMIC DNA]</scope>
    <source>
        <strain evidence="3">DSM 21679 / JCM 13881 / BCRC 17597 / SA1</strain>
    </source>
</reference>
<dbReference type="KEGG" id="saga:M5M_13125"/>
<dbReference type="AlphaFoldDB" id="K4KKU5"/>
<keyword evidence="3" id="KW-1185">Reference proteome</keyword>
<feature type="chain" id="PRO_5003879891" evidence="1">
    <location>
        <begin position="20"/>
        <end position="174"/>
    </location>
</feature>
<dbReference type="EMBL" id="CP003746">
    <property type="protein sequence ID" value="AFU99769.1"/>
    <property type="molecule type" value="Genomic_DNA"/>
</dbReference>
<evidence type="ECO:0000313" key="2">
    <source>
        <dbReference type="EMBL" id="AFU99769.1"/>
    </source>
</evidence>
<organism evidence="2 3">
    <name type="scientific">Simiduia agarivorans (strain DSM 21679 / JCM 13881 / BCRC 17597 / SA1)</name>
    <dbReference type="NCBI Taxonomy" id="1117647"/>
    <lineage>
        <taxon>Bacteria</taxon>
        <taxon>Pseudomonadati</taxon>
        <taxon>Pseudomonadota</taxon>
        <taxon>Gammaproteobacteria</taxon>
        <taxon>Cellvibrionales</taxon>
        <taxon>Cellvibrionaceae</taxon>
        <taxon>Simiduia</taxon>
    </lineage>
</organism>
<dbReference type="Proteomes" id="UP000000466">
    <property type="component" value="Chromosome"/>
</dbReference>
<gene>
    <name evidence="2" type="ordered locus">M5M_13125</name>
</gene>
<accession>K4KKU5</accession>
<dbReference type="RefSeq" id="WP_015047932.1">
    <property type="nucleotide sequence ID" value="NC_018868.3"/>
</dbReference>
<evidence type="ECO:0000256" key="1">
    <source>
        <dbReference type="SAM" id="SignalP"/>
    </source>
</evidence>
<evidence type="ECO:0000313" key="3">
    <source>
        <dbReference type="Proteomes" id="UP000000466"/>
    </source>
</evidence>
<protein>
    <submittedName>
        <fullName evidence="2">Uncharacterized protein</fullName>
    </submittedName>
</protein>
<proteinExistence type="predicted"/>
<sequence length="174" mass="19129">MKHKKFIPLLFVVCTFATAQEVYDIPVGSSLEYSHSAYGGMWDYFSGDHLISSKYTIQASFNSSDQSGLIVILTPDSEEISKLPIPVKIKPIPAKKISINNSGEIAKKLATQSELDKVMVLQEDPYVIVGEGQFLITSFSTGIECDYREYNATIIAVIQTLDVAKGVGKKVNIC</sequence>
<keyword evidence="1" id="KW-0732">Signal</keyword>